<dbReference type="InterPro" id="IPR003594">
    <property type="entry name" value="HATPase_dom"/>
</dbReference>
<dbReference type="PANTHER" id="PTHR24421:SF10">
    <property type="entry name" value="NITRATE_NITRITE SENSOR PROTEIN NARQ"/>
    <property type="match status" value="1"/>
</dbReference>
<evidence type="ECO:0000256" key="5">
    <source>
        <dbReference type="ARBA" id="ARBA00022741"/>
    </source>
</evidence>
<evidence type="ECO:0000313" key="12">
    <source>
        <dbReference type="EMBL" id="MED1201925.1"/>
    </source>
</evidence>
<name>A0ABU6MB66_9BACI</name>
<evidence type="ECO:0000259" key="11">
    <source>
        <dbReference type="Pfam" id="PF07730"/>
    </source>
</evidence>
<reference evidence="12 13" key="1">
    <citation type="submission" date="2023-03" db="EMBL/GenBank/DDBJ databases">
        <title>Bacillus Genome Sequencing.</title>
        <authorList>
            <person name="Dunlap C."/>
        </authorList>
    </citation>
    <scope>NUCLEOTIDE SEQUENCE [LARGE SCALE GENOMIC DNA]</scope>
    <source>
        <strain evidence="12 13">B-23453</strain>
    </source>
</reference>
<feature type="transmembrane region" description="Helical" evidence="9">
    <location>
        <begin position="7"/>
        <end position="24"/>
    </location>
</feature>
<organism evidence="12 13">
    <name type="scientific">Heyndrickxia acidicola</name>
    <dbReference type="NCBI Taxonomy" id="209389"/>
    <lineage>
        <taxon>Bacteria</taxon>
        <taxon>Bacillati</taxon>
        <taxon>Bacillota</taxon>
        <taxon>Bacilli</taxon>
        <taxon>Bacillales</taxon>
        <taxon>Bacillaceae</taxon>
        <taxon>Heyndrickxia</taxon>
    </lineage>
</organism>
<feature type="domain" description="Histidine kinase/HSP90-like ATPase" evidence="10">
    <location>
        <begin position="186"/>
        <end position="255"/>
    </location>
</feature>
<dbReference type="InterPro" id="IPR036890">
    <property type="entry name" value="HATPase_C_sf"/>
</dbReference>
<dbReference type="Proteomes" id="UP001341444">
    <property type="component" value="Unassembled WGS sequence"/>
</dbReference>
<evidence type="ECO:0000256" key="7">
    <source>
        <dbReference type="ARBA" id="ARBA00022840"/>
    </source>
</evidence>
<keyword evidence="13" id="KW-1185">Reference proteome</keyword>
<dbReference type="EC" id="2.7.13.3" evidence="2"/>
<feature type="transmembrane region" description="Helical" evidence="9">
    <location>
        <begin position="36"/>
        <end position="58"/>
    </location>
</feature>
<dbReference type="InterPro" id="IPR011712">
    <property type="entry name" value="Sig_transdc_His_kin_sub3_dim/P"/>
</dbReference>
<keyword evidence="9" id="KW-0472">Membrane</keyword>
<keyword evidence="9" id="KW-0812">Transmembrane</keyword>
<feature type="domain" description="Signal transduction histidine kinase subgroup 3 dimerisation and phosphoacceptor" evidence="11">
    <location>
        <begin position="80"/>
        <end position="141"/>
    </location>
</feature>
<keyword evidence="8" id="KW-0902">Two-component regulatory system</keyword>
<dbReference type="GO" id="GO:0016301">
    <property type="term" value="F:kinase activity"/>
    <property type="evidence" value="ECO:0007669"/>
    <property type="project" value="UniProtKB-KW"/>
</dbReference>
<keyword evidence="9" id="KW-1133">Transmembrane helix</keyword>
<evidence type="ECO:0000313" key="13">
    <source>
        <dbReference type="Proteomes" id="UP001341444"/>
    </source>
</evidence>
<evidence type="ECO:0000256" key="3">
    <source>
        <dbReference type="ARBA" id="ARBA00022553"/>
    </source>
</evidence>
<keyword evidence="7" id="KW-0067">ATP-binding</keyword>
<proteinExistence type="predicted"/>
<dbReference type="Gene3D" id="3.30.565.10">
    <property type="entry name" value="Histidine kinase-like ATPase, C-terminal domain"/>
    <property type="match status" value="1"/>
</dbReference>
<keyword evidence="4" id="KW-0808">Transferase</keyword>
<accession>A0ABU6MB66</accession>
<evidence type="ECO:0000256" key="6">
    <source>
        <dbReference type="ARBA" id="ARBA00022777"/>
    </source>
</evidence>
<dbReference type="PANTHER" id="PTHR24421">
    <property type="entry name" value="NITRATE/NITRITE SENSOR PROTEIN NARX-RELATED"/>
    <property type="match status" value="1"/>
</dbReference>
<dbReference type="Pfam" id="PF02518">
    <property type="entry name" value="HATPase_c"/>
    <property type="match status" value="1"/>
</dbReference>
<evidence type="ECO:0000259" key="10">
    <source>
        <dbReference type="Pfam" id="PF02518"/>
    </source>
</evidence>
<dbReference type="Pfam" id="PF07730">
    <property type="entry name" value="HisKA_3"/>
    <property type="match status" value="1"/>
</dbReference>
<dbReference type="RefSeq" id="WP_066264461.1">
    <property type="nucleotide sequence ID" value="NZ_JARMAB010000004.1"/>
</dbReference>
<evidence type="ECO:0000256" key="2">
    <source>
        <dbReference type="ARBA" id="ARBA00012438"/>
    </source>
</evidence>
<dbReference type="Gene3D" id="1.20.5.1930">
    <property type="match status" value="1"/>
</dbReference>
<gene>
    <name evidence="12" type="ORF">P4T90_02340</name>
</gene>
<evidence type="ECO:0000256" key="1">
    <source>
        <dbReference type="ARBA" id="ARBA00000085"/>
    </source>
</evidence>
<evidence type="ECO:0000256" key="9">
    <source>
        <dbReference type="SAM" id="Phobius"/>
    </source>
</evidence>
<dbReference type="InterPro" id="IPR050482">
    <property type="entry name" value="Sensor_HK_TwoCompSys"/>
</dbReference>
<evidence type="ECO:0000256" key="4">
    <source>
        <dbReference type="ARBA" id="ARBA00022679"/>
    </source>
</evidence>
<keyword evidence="3" id="KW-0597">Phosphoprotein</keyword>
<evidence type="ECO:0000256" key="8">
    <source>
        <dbReference type="ARBA" id="ARBA00023012"/>
    </source>
</evidence>
<comment type="caution">
    <text evidence="12">The sequence shown here is derived from an EMBL/GenBank/DDBJ whole genome shotgun (WGS) entry which is preliminary data.</text>
</comment>
<dbReference type="EMBL" id="JARMAB010000004">
    <property type="protein sequence ID" value="MED1201925.1"/>
    <property type="molecule type" value="Genomic_DNA"/>
</dbReference>
<dbReference type="SUPFAM" id="SSF55874">
    <property type="entry name" value="ATPase domain of HSP90 chaperone/DNA topoisomerase II/histidine kinase"/>
    <property type="match status" value="1"/>
</dbReference>
<keyword evidence="6 12" id="KW-0418">Kinase</keyword>
<keyword evidence="5" id="KW-0547">Nucleotide-binding</keyword>
<sequence length="273" mass="32238">MKYRHIKWIILFLPTVTIGLWEYIRHVFLLPYISMIVGNFLSPVIVFAVTIIFLLRLFKMLEKIQKELELEKLKKAALMERENLARELHDGIAQSLFLLGVKVNKFGRKHQLEEYTDFQNLKQTLQHVHEDVRQSIANLKHSPNEVTFSWTNTIHQFLMELENNHQMDVDFRWGIQEDILSAKEKIELFACIKEAVMNVIKHAKTSKIQILSEETEGGWICLIMDKGKGFKEEDLEKSKGFGLQIIRNRAREMNWIFSIRCIKNKTVLEIRKE</sequence>
<comment type="catalytic activity">
    <reaction evidence="1">
        <text>ATP + protein L-histidine = ADP + protein N-phospho-L-histidine.</text>
        <dbReference type="EC" id="2.7.13.3"/>
    </reaction>
</comment>
<protein>
    <recommendedName>
        <fullName evidence="2">histidine kinase</fullName>
        <ecNumber evidence="2">2.7.13.3</ecNumber>
    </recommendedName>
</protein>